<reference evidence="3" key="1">
    <citation type="journal article" date="2019" name="Int. J. Syst. Evol. Microbiol.">
        <title>The Global Catalogue of Microorganisms (GCM) 10K type strain sequencing project: providing services to taxonomists for standard genome sequencing and annotation.</title>
        <authorList>
            <consortium name="The Broad Institute Genomics Platform"/>
            <consortium name="The Broad Institute Genome Sequencing Center for Infectious Disease"/>
            <person name="Wu L."/>
            <person name="Ma J."/>
        </authorList>
    </citation>
    <scope>NUCLEOTIDE SEQUENCE [LARGE SCALE GENOMIC DNA]</scope>
    <source>
        <strain evidence="3">NBRC 102407</strain>
    </source>
</reference>
<feature type="domain" description="Metallo-beta-lactamase" evidence="1">
    <location>
        <begin position="29"/>
        <end position="221"/>
    </location>
</feature>
<name>A0ABQ6F608_9RHOO</name>
<dbReference type="Pfam" id="PF19583">
    <property type="entry name" value="ODP"/>
    <property type="match status" value="1"/>
</dbReference>
<dbReference type="Gene3D" id="3.60.15.10">
    <property type="entry name" value="Ribonuclease Z/Hydroxyacylglutathione hydrolase-like"/>
    <property type="match status" value="1"/>
</dbReference>
<evidence type="ECO:0000259" key="1">
    <source>
        <dbReference type="SMART" id="SM00849"/>
    </source>
</evidence>
<dbReference type="InterPro" id="IPR036866">
    <property type="entry name" value="RibonucZ/Hydroxyglut_hydro"/>
</dbReference>
<dbReference type="InterPro" id="IPR045761">
    <property type="entry name" value="ODP_dom"/>
</dbReference>
<sequence length="256" mass="29113">MAVELFNNGTHACLAFYDLVDEEADHAVQCNQFLIVDGQHGALIDPGGNMTYTGLLMSMQRFFPSRGLDFIFATHADPDIIASLNKWMVATHCKVMISRLWTRFVPHFTTGKDYTARIIGIPDEGMNIVLGNNTIKAVPAHFMHSEGNFQFYDPVSKILFTGDMGASLVDHDQASKPVTNFDEHIATMIGFHRRYMISNKICRFWVNMVRQLDVEMIVPQHGCRFEGKAMVNRFLDWIEQLPCGVDLLTQDFYRVP</sequence>
<dbReference type="PANTHER" id="PTHR43041">
    <property type="entry name" value="HYDROLASE, METALLO-BETA-LACTAMASE SUPERFAMILY"/>
    <property type="match status" value="1"/>
</dbReference>
<comment type="caution">
    <text evidence="2">The sequence shown here is derived from an EMBL/GenBank/DDBJ whole genome shotgun (WGS) entry which is preliminary data.</text>
</comment>
<dbReference type="RefSeq" id="WP_284186543.1">
    <property type="nucleotide sequence ID" value="NZ_BSPX01000003.1"/>
</dbReference>
<evidence type="ECO:0000313" key="2">
    <source>
        <dbReference type="EMBL" id="GLT20983.1"/>
    </source>
</evidence>
<dbReference type="Proteomes" id="UP001157167">
    <property type="component" value="Unassembled WGS sequence"/>
</dbReference>
<dbReference type="EMBL" id="BSPX01000003">
    <property type="protein sequence ID" value="GLT20983.1"/>
    <property type="molecule type" value="Genomic_DNA"/>
</dbReference>
<dbReference type="InterPro" id="IPR001279">
    <property type="entry name" value="Metallo-B-lactamas"/>
</dbReference>
<dbReference type="SMART" id="SM00849">
    <property type="entry name" value="Lactamase_B"/>
    <property type="match status" value="1"/>
</dbReference>
<keyword evidence="3" id="KW-1185">Reference proteome</keyword>
<evidence type="ECO:0000313" key="3">
    <source>
        <dbReference type="Proteomes" id="UP001157167"/>
    </source>
</evidence>
<dbReference type="SUPFAM" id="SSF56281">
    <property type="entry name" value="Metallo-hydrolase/oxidoreductase"/>
    <property type="match status" value="1"/>
</dbReference>
<organism evidence="2 3">
    <name type="scientific">Zoogloea oryzae</name>
    <dbReference type="NCBI Taxonomy" id="310767"/>
    <lineage>
        <taxon>Bacteria</taxon>
        <taxon>Pseudomonadati</taxon>
        <taxon>Pseudomonadota</taxon>
        <taxon>Betaproteobacteria</taxon>
        <taxon>Rhodocyclales</taxon>
        <taxon>Zoogloeaceae</taxon>
        <taxon>Zoogloea</taxon>
    </lineage>
</organism>
<dbReference type="PANTHER" id="PTHR43041:SF1">
    <property type="entry name" value="METALLO-BETA-LACTAMASE DOMAIN-CONTAINING PROTEIN"/>
    <property type="match status" value="1"/>
</dbReference>
<dbReference type="CDD" id="cd07709">
    <property type="entry name" value="flavodiiron_proteins_MBL-fold"/>
    <property type="match status" value="1"/>
</dbReference>
<protein>
    <recommendedName>
        <fullName evidence="1">Metallo-beta-lactamase domain-containing protein</fullName>
    </recommendedName>
</protein>
<proteinExistence type="predicted"/>
<gene>
    <name evidence="2" type="ORF">GCM10007933_04350</name>
</gene>
<accession>A0ABQ6F608</accession>